<evidence type="ECO:0000313" key="1">
    <source>
        <dbReference type="EMBL" id="PNS22459.1"/>
    </source>
</evidence>
<name>U7DYM6_POPTR</name>
<gene>
    <name evidence="1" type="ORF">POPTR_T142800</name>
</gene>
<sequence length="109" mass="12059">MLLLTALPLLLRGSVHGGFINCCPRWRLCCCSGGKTSLLLDCCEGLTMAAVCCRQPWWLLLVHRRCCFLRSWTNAGAEAAARCSEKRSPWQCRENEVAVVADGECTVLV</sequence>
<proteinExistence type="predicted"/>
<accession>U7DYM6</accession>
<dbReference type="InParanoid" id="U7DYM6"/>
<organism evidence="1">
    <name type="scientific">Populus trichocarpa</name>
    <name type="common">Western balsam poplar</name>
    <name type="synonym">Populus balsamifera subsp. trichocarpa</name>
    <dbReference type="NCBI Taxonomy" id="3694"/>
    <lineage>
        <taxon>Eukaryota</taxon>
        <taxon>Viridiplantae</taxon>
        <taxon>Streptophyta</taxon>
        <taxon>Embryophyta</taxon>
        <taxon>Tracheophyta</taxon>
        <taxon>Spermatophyta</taxon>
        <taxon>Magnoliopsida</taxon>
        <taxon>eudicotyledons</taxon>
        <taxon>Gunneridae</taxon>
        <taxon>Pentapetalae</taxon>
        <taxon>rosids</taxon>
        <taxon>fabids</taxon>
        <taxon>Malpighiales</taxon>
        <taxon>Salicaceae</taxon>
        <taxon>Saliceae</taxon>
        <taxon>Populus</taxon>
    </lineage>
</organism>
<dbReference type="AlphaFoldDB" id="U7DYM6"/>
<dbReference type="HOGENOM" id="CLU_2188502_0_0_1"/>
<dbReference type="EMBL" id="KZ623506">
    <property type="protein sequence ID" value="PNS22459.1"/>
    <property type="molecule type" value="Genomic_DNA"/>
</dbReference>
<reference evidence="1" key="1">
    <citation type="journal article" date="2006" name="Science">
        <title>The genome of black cottonwood, Populus trichocarpa (Torr. &amp; Gray).</title>
        <authorList>
            <person name="Tuskan G.A."/>
            <person name="Difazio S."/>
            <person name="Jansson S."/>
            <person name="Bohlmann J."/>
            <person name="Grigoriev I."/>
            <person name="Hellsten U."/>
            <person name="Putnam N."/>
            <person name="Ralph S."/>
            <person name="Rombauts S."/>
            <person name="Salamov A."/>
            <person name="Schein J."/>
            <person name="Sterck L."/>
            <person name="Aerts A."/>
            <person name="Bhalerao R.R."/>
            <person name="Bhalerao R.P."/>
            <person name="Blaudez D."/>
            <person name="Boerjan W."/>
            <person name="Brun A."/>
            <person name="Brunner A."/>
            <person name="Busov V."/>
            <person name="Campbell M."/>
            <person name="Carlson J."/>
            <person name="Chalot M."/>
            <person name="Chapman J."/>
            <person name="Chen G.L."/>
            <person name="Cooper D."/>
            <person name="Coutinho P.M."/>
            <person name="Couturier J."/>
            <person name="Covert S."/>
            <person name="Cronk Q."/>
            <person name="Cunningham R."/>
            <person name="Davis J."/>
            <person name="Degroeve S."/>
            <person name="Dejardin A."/>
            <person name="Depamphilis C."/>
            <person name="Detter J."/>
            <person name="Dirks B."/>
            <person name="Dubchak I."/>
            <person name="Duplessis S."/>
            <person name="Ehlting J."/>
            <person name="Ellis B."/>
            <person name="Gendler K."/>
            <person name="Goodstein D."/>
            <person name="Gribskov M."/>
            <person name="Grimwood J."/>
            <person name="Groover A."/>
            <person name="Gunter L."/>
            <person name="Hamberger B."/>
            <person name="Heinze B."/>
            <person name="Helariutta Y."/>
            <person name="Henrissat B."/>
            <person name="Holligan D."/>
            <person name="Holt R."/>
            <person name="Huang W."/>
            <person name="Islam-Faridi N."/>
            <person name="Jones S."/>
            <person name="Jones-Rhoades M."/>
            <person name="Jorgensen R."/>
            <person name="Joshi C."/>
            <person name="Kangasjarvi J."/>
            <person name="Karlsson J."/>
            <person name="Kelleher C."/>
            <person name="Kirkpatrick R."/>
            <person name="Kirst M."/>
            <person name="Kohler A."/>
            <person name="Kalluri U."/>
            <person name="Larimer F."/>
            <person name="Leebens-Mack J."/>
            <person name="Leple J.C."/>
            <person name="Locascio P."/>
            <person name="Lou Y."/>
            <person name="Lucas S."/>
            <person name="Martin F."/>
            <person name="Montanini B."/>
            <person name="Napoli C."/>
            <person name="Nelson D.R."/>
            <person name="Nelson C."/>
            <person name="Nieminen K."/>
            <person name="Nilsson O."/>
            <person name="Pereda V."/>
            <person name="Peter G."/>
            <person name="Philippe R."/>
            <person name="Pilate G."/>
            <person name="Poliakov A."/>
            <person name="Razumovskaya J."/>
            <person name="Richardson P."/>
            <person name="Rinaldi C."/>
            <person name="Ritland K."/>
            <person name="Rouze P."/>
            <person name="Ryaboy D."/>
            <person name="Schmutz J."/>
            <person name="Schrader J."/>
            <person name="Segerman B."/>
            <person name="Shin H."/>
            <person name="Siddiqui A."/>
            <person name="Sterky F."/>
            <person name="Terry A."/>
            <person name="Tsai C.J."/>
            <person name="Uberbacher E."/>
            <person name="Unneberg P."/>
            <person name="Vahala J."/>
            <person name="Wall K."/>
            <person name="Wessler S."/>
            <person name="Yang G."/>
            <person name="Yin T."/>
            <person name="Douglas C."/>
            <person name="Marra M."/>
            <person name="Sandberg G."/>
            <person name="Van de Peer Y."/>
            <person name="Rokhsar D."/>
        </authorList>
    </citation>
    <scope>NUCLEOTIDE SEQUENCE [LARGE SCALE GENOMIC DNA]</scope>
    <source>
        <strain evidence="1">Nisqually-1</strain>
    </source>
</reference>
<reference evidence="1" key="2">
    <citation type="submission" date="2017-07" db="EMBL/GenBank/DDBJ databases">
        <title>WGS assembly of Populus trichocarpa.</title>
        <authorList>
            <person name="Tuskan G."/>
            <person name="Difazio S."/>
            <person name="Jansson S."/>
            <person name="Bohlmann J."/>
            <person name="Grigoriev I."/>
            <person name="Hellsten U."/>
            <person name="Putnam N."/>
            <person name="Ralph S."/>
            <person name="Rombauts S."/>
            <person name="Salamov A."/>
            <person name="Schein J."/>
            <person name="Sterck L."/>
            <person name="Aerts A."/>
            <person name="Bhalerao R."/>
            <person name="Bhalerao R."/>
            <person name="Blaudez D."/>
            <person name="Boerjan W."/>
            <person name="Brun A."/>
            <person name="Brunner A."/>
            <person name="Busov V."/>
            <person name="Campbell M."/>
            <person name="Carlson J."/>
            <person name="Chalot M."/>
            <person name="Chapman J."/>
            <person name="Chen G."/>
            <person name="Cooper D."/>
            <person name="Coutinho P."/>
            <person name="Couturier J."/>
            <person name="Covert S."/>
            <person name="Cronk Q."/>
            <person name="Cunningham R."/>
            <person name="Davis J."/>
            <person name="Degroeve S."/>
            <person name="Dejardin A."/>
            <person name="Depamphilis C."/>
            <person name="Detter J."/>
            <person name="Dirks B."/>
            <person name="Dubchak I."/>
            <person name="Duplessis S."/>
            <person name="Ehlting J."/>
            <person name="Ellis B."/>
            <person name="Gendler K."/>
            <person name="Goodstein D."/>
            <person name="Gribskov M."/>
            <person name="Grimwood J."/>
            <person name="Groover A."/>
            <person name="Gunter L."/>
            <person name="Hamberger B."/>
            <person name="Heinze B."/>
            <person name="Helariutta Y."/>
            <person name="Henrissat B."/>
            <person name="Holligan D."/>
            <person name="Holt R."/>
            <person name="Huang W."/>
            <person name="Islam-Faridi N."/>
            <person name="Jones S."/>
            <person name="Jones-Rhoades M."/>
            <person name="Jorgensen R."/>
            <person name="Joshi C."/>
            <person name="Kangasjarvi J."/>
            <person name="Karlsson J."/>
            <person name="Kelleher C."/>
            <person name="Kirkpatrick R."/>
            <person name="Kirst M."/>
            <person name="Kohler A."/>
            <person name="Kalluri U."/>
            <person name="Larimer F."/>
            <person name="Leebens-Mack J."/>
            <person name="Leple J."/>
            <person name="Locascio P."/>
            <person name="Lou Y."/>
            <person name="Lucas S."/>
            <person name="Martin F."/>
            <person name="Montanini B."/>
            <person name="Napoli C."/>
            <person name="Nelson D."/>
            <person name="Nelson C."/>
            <person name="Nieminen K."/>
            <person name="Nilsson O."/>
            <person name="Pereda V."/>
            <person name="Peter G."/>
            <person name="Philippe R."/>
            <person name="Pilate G."/>
            <person name="Poliakov A."/>
            <person name="Razumovskaya J."/>
            <person name="Richardson P."/>
            <person name="Rinaldi C."/>
            <person name="Ritland K."/>
            <person name="Rouze P."/>
            <person name="Ryaboy D."/>
            <person name="Schmutz J."/>
            <person name="Schrader J."/>
            <person name="Segerman B."/>
            <person name="Shin H."/>
            <person name="Siddiqui A."/>
            <person name="Sterky F."/>
            <person name="Terry A."/>
            <person name="Tsai C."/>
            <person name="Uberbacher E."/>
            <person name="Unneberg P."/>
            <person name="Vahala J."/>
            <person name="Wall K."/>
            <person name="Wessler S."/>
            <person name="Yang G."/>
            <person name="Yin T."/>
            <person name="Douglas C."/>
            <person name="Marra M."/>
            <person name="Sandberg G."/>
            <person name="Van De Peer Y."/>
            <person name="Rokhsar D."/>
        </authorList>
    </citation>
    <scope>NUCLEOTIDE SEQUENCE</scope>
    <source>
        <strain evidence="1">Nisqually-1</strain>
    </source>
</reference>
<protein>
    <submittedName>
        <fullName evidence="1">Uncharacterized protein</fullName>
    </submittedName>
</protein>